<keyword evidence="4" id="KW-1185">Reference proteome</keyword>
<gene>
    <name evidence="2" type="ORF">M513_04250</name>
    <name evidence="3" type="ORF">M514_04250</name>
</gene>
<accession>A0A085NQE2</accession>
<evidence type="ECO:0000313" key="2">
    <source>
        <dbReference type="EMBL" id="KFD54816.1"/>
    </source>
</evidence>
<dbReference type="Proteomes" id="UP000030764">
    <property type="component" value="Unassembled WGS sequence"/>
</dbReference>
<sequence length="79" mass="8854">MDLRALMIHSSCGITEQIKHIELDVYDLCTDELKARLQPARQMIDDIEEKKKSTLTQANNENSKDAPDPAISGIDEIKG</sequence>
<proteinExistence type="predicted"/>
<name>A0A085NQE2_9BILA</name>
<protein>
    <submittedName>
        <fullName evidence="3">Uncharacterized protein</fullName>
    </submittedName>
</protein>
<evidence type="ECO:0000256" key="1">
    <source>
        <dbReference type="SAM" id="MobiDB-lite"/>
    </source>
</evidence>
<dbReference type="AlphaFoldDB" id="A0A085NQE2"/>
<organism evidence="3">
    <name type="scientific">Trichuris suis</name>
    <name type="common">pig whipworm</name>
    <dbReference type="NCBI Taxonomy" id="68888"/>
    <lineage>
        <taxon>Eukaryota</taxon>
        <taxon>Metazoa</taxon>
        <taxon>Ecdysozoa</taxon>
        <taxon>Nematoda</taxon>
        <taxon>Enoplea</taxon>
        <taxon>Dorylaimia</taxon>
        <taxon>Trichinellida</taxon>
        <taxon>Trichuridae</taxon>
        <taxon>Trichuris</taxon>
    </lineage>
</organism>
<dbReference type="Proteomes" id="UP000030758">
    <property type="component" value="Unassembled WGS sequence"/>
</dbReference>
<feature type="region of interest" description="Disordered" evidence="1">
    <location>
        <begin position="54"/>
        <end position="79"/>
    </location>
</feature>
<dbReference type="EMBL" id="KL367481">
    <property type="protein sequence ID" value="KFD71688.1"/>
    <property type="molecule type" value="Genomic_DNA"/>
</dbReference>
<dbReference type="EMBL" id="KL363204">
    <property type="protein sequence ID" value="KFD54816.1"/>
    <property type="molecule type" value="Genomic_DNA"/>
</dbReference>
<evidence type="ECO:0000313" key="3">
    <source>
        <dbReference type="EMBL" id="KFD71688.1"/>
    </source>
</evidence>
<evidence type="ECO:0000313" key="4">
    <source>
        <dbReference type="Proteomes" id="UP000030764"/>
    </source>
</evidence>
<reference evidence="3 4" key="1">
    <citation type="journal article" date="2014" name="Nat. Genet.">
        <title>Genome and transcriptome of the porcine whipworm Trichuris suis.</title>
        <authorList>
            <person name="Jex A.R."/>
            <person name="Nejsum P."/>
            <person name="Schwarz E.M."/>
            <person name="Hu L."/>
            <person name="Young N.D."/>
            <person name="Hall R.S."/>
            <person name="Korhonen P.K."/>
            <person name="Liao S."/>
            <person name="Thamsborg S."/>
            <person name="Xia J."/>
            <person name="Xu P."/>
            <person name="Wang S."/>
            <person name="Scheerlinck J.P."/>
            <person name="Hofmann A."/>
            <person name="Sternberg P.W."/>
            <person name="Wang J."/>
            <person name="Gasser R.B."/>
        </authorList>
    </citation>
    <scope>NUCLEOTIDE SEQUENCE [LARGE SCALE GENOMIC DNA]</scope>
    <source>
        <strain evidence="3">DCEP-RM93F</strain>
        <strain evidence="2">DCEP-RM93M</strain>
    </source>
</reference>